<dbReference type="Proteomes" id="UP000887229">
    <property type="component" value="Unassembled WGS sequence"/>
</dbReference>
<evidence type="ECO:0000256" key="5">
    <source>
        <dbReference type="ARBA" id="ARBA00023180"/>
    </source>
</evidence>
<keyword evidence="10" id="KW-1185">Reference proteome</keyword>
<dbReference type="Gene3D" id="2.70.50.70">
    <property type="match status" value="1"/>
</dbReference>
<dbReference type="GeneID" id="70291077"/>
<comment type="caution">
    <text evidence="9">The sequence shown here is derived from an EMBL/GenBank/DDBJ whole genome shotgun (WGS) entry which is preliminary data.</text>
</comment>
<protein>
    <recommendedName>
        <fullName evidence="8">Chitin-binding type-4 domain-containing protein</fullName>
    </recommendedName>
</protein>
<dbReference type="Pfam" id="PF03067">
    <property type="entry name" value="LPMO_10"/>
    <property type="match status" value="1"/>
</dbReference>
<dbReference type="PANTHER" id="PTHR36575:SF2">
    <property type="entry name" value="CHITIN-BINDING TYPE-4 DOMAIN-CONTAINING PROTEIN-RELATED"/>
    <property type="match status" value="1"/>
</dbReference>
<proteinExistence type="inferred from homology"/>
<dbReference type="EMBL" id="MU251247">
    <property type="protein sequence ID" value="KAG9256859.1"/>
    <property type="molecule type" value="Genomic_DNA"/>
</dbReference>
<evidence type="ECO:0000313" key="9">
    <source>
        <dbReference type="EMBL" id="KAG9256859.1"/>
    </source>
</evidence>
<dbReference type="OrthoDB" id="120613at2759"/>
<name>A0A9P8CRC0_9HYPO</name>
<reference evidence="9" key="1">
    <citation type="journal article" date="2021" name="IMA Fungus">
        <title>Genomic characterization of three marine fungi, including Emericellopsis atlantica sp. nov. with signatures of a generalist lifestyle and marine biomass degradation.</title>
        <authorList>
            <person name="Hagestad O.C."/>
            <person name="Hou L."/>
            <person name="Andersen J.H."/>
            <person name="Hansen E.H."/>
            <person name="Altermark B."/>
            <person name="Li C."/>
            <person name="Kuhnert E."/>
            <person name="Cox R.J."/>
            <person name="Crous P.W."/>
            <person name="Spatafora J.W."/>
            <person name="Lail K."/>
            <person name="Amirebrahimi M."/>
            <person name="Lipzen A."/>
            <person name="Pangilinan J."/>
            <person name="Andreopoulos W."/>
            <person name="Hayes R.D."/>
            <person name="Ng V."/>
            <person name="Grigoriev I.V."/>
            <person name="Jackson S.A."/>
            <person name="Sutton T.D.S."/>
            <person name="Dobson A.D.W."/>
            <person name="Rama T."/>
        </authorList>
    </citation>
    <scope>NUCLEOTIDE SEQUENCE</scope>
    <source>
        <strain evidence="9">TS7</strain>
    </source>
</reference>
<evidence type="ECO:0000256" key="3">
    <source>
        <dbReference type="ARBA" id="ARBA00023008"/>
    </source>
</evidence>
<feature type="domain" description="Chitin-binding type-4" evidence="8">
    <location>
        <begin position="21"/>
        <end position="185"/>
    </location>
</feature>
<evidence type="ECO:0000256" key="2">
    <source>
        <dbReference type="ARBA" id="ARBA00022723"/>
    </source>
</evidence>
<feature type="chain" id="PRO_5040389905" description="Chitin-binding type-4 domain-containing protein" evidence="7">
    <location>
        <begin position="22"/>
        <end position="189"/>
    </location>
</feature>
<evidence type="ECO:0000256" key="1">
    <source>
        <dbReference type="ARBA" id="ARBA00001973"/>
    </source>
</evidence>
<sequence length="189" mass="20658">MLTKSAVVVSWTLLGTAWSHAVMTTPEPRGIGSAQEAVCGAAVTDRLDDDKAGPIENSVAVIDDDYHCNLFLCRGYQFEDNTQNILSLAGGDVLDIHIDIIAGHKPGYANISVVDAMTNQIIGEPLKVWDDFLSSDPSVPDDERDFNITIPQDLPTDCAEAGNCVIQWYWYATGNKQTYISCLDFEVTL</sequence>
<keyword evidence="4" id="KW-1015">Disulfide bond</keyword>
<dbReference type="AlphaFoldDB" id="A0A9P8CRC0"/>
<accession>A0A9P8CRC0</accession>
<evidence type="ECO:0000256" key="6">
    <source>
        <dbReference type="ARBA" id="ARBA00034311"/>
    </source>
</evidence>
<evidence type="ECO:0000256" key="4">
    <source>
        <dbReference type="ARBA" id="ARBA00023157"/>
    </source>
</evidence>
<keyword evidence="2" id="KW-0479">Metal-binding</keyword>
<gene>
    <name evidence="9" type="ORF">F5Z01DRAFT_491259</name>
</gene>
<dbReference type="GO" id="GO:0046872">
    <property type="term" value="F:metal ion binding"/>
    <property type="evidence" value="ECO:0007669"/>
    <property type="project" value="UniProtKB-KW"/>
</dbReference>
<evidence type="ECO:0000259" key="8">
    <source>
        <dbReference type="Pfam" id="PF03067"/>
    </source>
</evidence>
<dbReference type="RefSeq" id="XP_046120783.1">
    <property type="nucleotide sequence ID" value="XM_046260174.1"/>
</dbReference>
<comment type="cofactor">
    <cofactor evidence="1">
        <name>Cu(2+)</name>
        <dbReference type="ChEBI" id="CHEBI:29036"/>
    </cofactor>
</comment>
<dbReference type="PANTHER" id="PTHR36575">
    <property type="entry name" value="BINDING PROTEIN, PUTATIVE (AFU_ORTHOLOGUE AFUA_1G14430)-RELATED"/>
    <property type="match status" value="1"/>
</dbReference>
<evidence type="ECO:0000256" key="7">
    <source>
        <dbReference type="SAM" id="SignalP"/>
    </source>
</evidence>
<dbReference type="InterPro" id="IPR004302">
    <property type="entry name" value="Cellulose/chitin-bd_N"/>
</dbReference>
<evidence type="ECO:0000313" key="10">
    <source>
        <dbReference type="Proteomes" id="UP000887229"/>
    </source>
</evidence>
<keyword evidence="5" id="KW-0325">Glycoprotein</keyword>
<feature type="signal peptide" evidence="7">
    <location>
        <begin position="1"/>
        <end position="21"/>
    </location>
</feature>
<organism evidence="9 10">
    <name type="scientific">Emericellopsis atlantica</name>
    <dbReference type="NCBI Taxonomy" id="2614577"/>
    <lineage>
        <taxon>Eukaryota</taxon>
        <taxon>Fungi</taxon>
        <taxon>Dikarya</taxon>
        <taxon>Ascomycota</taxon>
        <taxon>Pezizomycotina</taxon>
        <taxon>Sordariomycetes</taxon>
        <taxon>Hypocreomycetidae</taxon>
        <taxon>Hypocreales</taxon>
        <taxon>Bionectriaceae</taxon>
        <taxon>Emericellopsis</taxon>
    </lineage>
</organism>
<comment type="similarity">
    <text evidence="6">Belongs to the polysaccharide monooxygenase AA13 family.</text>
</comment>
<dbReference type="InterPro" id="IPR052282">
    <property type="entry name" value="Starch-active_LPMO"/>
</dbReference>
<keyword evidence="7" id="KW-0732">Signal</keyword>
<keyword evidence="3" id="KW-0186">Copper</keyword>